<evidence type="ECO:0000256" key="1">
    <source>
        <dbReference type="SAM" id="MobiDB-lite"/>
    </source>
</evidence>
<name>A0A6G1GUV0_9PEZI</name>
<gene>
    <name evidence="2" type="ORF">K402DRAFT_422740</name>
</gene>
<feature type="region of interest" description="Disordered" evidence="1">
    <location>
        <begin position="28"/>
        <end position="160"/>
    </location>
</feature>
<accession>A0A6G1GUV0</accession>
<protein>
    <submittedName>
        <fullName evidence="2">Uncharacterized protein</fullName>
    </submittedName>
</protein>
<reference evidence="2" key="1">
    <citation type="journal article" date="2020" name="Stud. Mycol.">
        <title>101 Dothideomycetes genomes: a test case for predicting lifestyles and emergence of pathogens.</title>
        <authorList>
            <person name="Haridas S."/>
            <person name="Albert R."/>
            <person name="Binder M."/>
            <person name="Bloem J."/>
            <person name="Labutti K."/>
            <person name="Salamov A."/>
            <person name="Andreopoulos B."/>
            <person name="Baker S."/>
            <person name="Barry K."/>
            <person name="Bills G."/>
            <person name="Bluhm B."/>
            <person name="Cannon C."/>
            <person name="Castanera R."/>
            <person name="Culley D."/>
            <person name="Daum C."/>
            <person name="Ezra D."/>
            <person name="Gonzalez J."/>
            <person name="Henrissat B."/>
            <person name="Kuo A."/>
            <person name="Liang C."/>
            <person name="Lipzen A."/>
            <person name="Lutzoni F."/>
            <person name="Magnuson J."/>
            <person name="Mondo S."/>
            <person name="Nolan M."/>
            <person name="Ohm R."/>
            <person name="Pangilinan J."/>
            <person name="Park H.-J."/>
            <person name="Ramirez L."/>
            <person name="Alfaro M."/>
            <person name="Sun H."/>
            <person name="Tritt A."/>
            <person name="Yoshinaga Y."/>
            <person name="Zwiers L.-H."/>
            <person name="Turgeon B."/>
            <person name="Goodwin S."/>
            <person name="Spatafora J."/>
            <person name="Crous P."/>
            <person name="Grigoriev I."/>
        </authorList>
    </citation>
    <scope>NUCLEOTIDE SEQUENCE</scope>
    <source>
        <strain evidence="2">CBS 113979</strain>
    </source>
</reference>
<evidence type="ECO:0000313" key="2">
    <source>
        <dbReference type="EMBL" id="KAF1984518.1"/>
    </source>
</evidence>
<feature type="compositionally biased region" description="Low complexity" evidence="1">
    <location>
        <begin position="35"/>
        <end position="72"/>
    </location>
</feature>
<dbReference type="AlphaFoldDB" id="A0A6G1GUV0"/>
<evidence type="ECO:0000313" key="3">
    <source>
        <dbReference type="Proteomes" id="UP000800041"/>
    </source>
</evidence>
<keyword evidence="3" id="KW-1185">Reference proteome</keyword>
<organism evidence="2 3">
    <name type="scientific">Aulographum hederae CBS 113979</name>
    <dbReference type="NCBI Taxonomy" id="1176131"/>
    <lineage>
        <taxon>Eukaryota</taxon>
        <taxon>Fungi</taxon>
        <taxon>Dikarya</taxon>
        <taxon>Ascomycota</taxon>
        <taxon>Pezizomycotina</taxon>
        <taxon>Dothideomycetes</taxon>
        <taxon>Pleosporomycetidae</taxon>
        <taxon>Aulographales</taxon>
        <taxon>Aulographaceae</taxon>
    </lineage>
</organism>
<proteinExistence type="predicted"/>
<sequence>MDEFEDIDVLLKAKRQRILNNLQEIDLSTPERITKTTAKTTAKNTKTPAKSLTKSSTKSSTKTTPRAPTTATKRAKRTSKAITKSTPVAAISSSLSPTSTPLEPPVEPLQRLSTPPIPVTTTRKRQASRLLERTPKRPPGKASTRGGRGGRGRGAINTKD</sequence>
<feature type="compositionally biased region" description="Low complexity" evidence="1">
    <location>
        <begin position="92"/>
        <end position="101"/>
    </location>
</feature>
<dbReference type="EMBL" id="ML977167">
    <property type="protein sequence ID" value="KAF1984518.1"/>
    <property type="molecule type" value="Genomic_DNA"/>
</dbReference>
<dbReference type="Proteomes" id="UP000800041">
    <property type="component" value="Unassembled WGS sequence"/>
</dbReference>